<keyword evidence="1" id="KW-0732">Signal</keyword>
<protein>
    <submittedName>
        <fullName evidence="2">Uncharacterized protein</fullName>
    </submittedName>
</protein>
<comment type="caution">
    <text evidence="2">The sequence shown here is derived from an EMBL/GenBank/DDBJ whole genome shotgun (WGS) entry which is preliminary data.</text>
</comment>
<gene>
    <name evidence="2" type="ORF">DdX_09993</name>
</gene>
<evidence type="ECO:0000313" key="3">
    <source>
        <dbReference type="Proteomes" id="UP001201812"/>
    </source>
</evidence>
<evidence type="ECO:0000256" key="1">
    <source>
        <dbReference type="SAM" id="SignalP"/>
    </source>
</evidence>
<dbReference type="AlphaFoldDB" id="A0AAD4N1K0"/>
<accession>A0AAD4N1K0</accession>
<proteinExistence type="predicted"/>
<feature type="chain" id="PRO_5042196012" evidence="1">
    <location>
        <begin position="24"/>
        <end position="399"/>
    </location>
</feature>
<name>A0AAD4N1K0_9BILA</name>
<organism evidence="2 3">
    <name type="scientific">Ditylenchus destructor</name>
    <dbReference type="NCBI Taxonomy" id="166010"/>
    <lineage>
        <taxon>Eukaryota</taxon>
        <taxon>Metazoa</taxon>
        <taxon>Ecdysozoa</taxon>
        <taxon>Nematoda</taxon>
        <taxon>Chromadorea</taxon>
        <taxon>Rhabditida</taxon>
        <taxon>Tylenchina</taxon>
        <taxon>Tylenchomorpha</taxon>
        <taxon>Sphaerularioidea</taxon>
        <taxon>Anguinidae</taxon>
        <taxon>Anguininae</taxon>
        <taxon>Ditylenchus</taxon>
    </lineage>
</organism>
<keyword evidence="3" id="KW-1185">Reference proteome</keyword>
<sequence length="399" mass="45926">MIGTRIDIIALAFCFLSISICWCAPNEPWVSEVQVYKCRSVDLETAFCYVRFDREKGPIYHRIFNVTAKMLAENQIKQFCSDAKGNGGKTVKRCRLFAPRDFPKSINVDPQTGQEICPRNTFGGPEYDNRTIEGSECIVDKAGMAPGSAGIVNCLVENDKLCYYLSVPRTNPLYHRVENRDINETPTGYYFVEDTGLMRRVEDTQNKIVASQCLTDVSPPDFEKDDFCRLPEKLGSMSMIRNEESTTKWHSEMKVHACDSECYVEYDSEFYRLTQKGGAVTRYFQVCSKKPNAKNQPVWRCRLLSDRSFEKMNKRVKVHKRSVQPHTSAPKGFFFTKANGEMGRVDDVKTLIHENCSQVYYDDPEKPLKMKDLSLCKQKKELGMFPTWENEHLDRKVSE</sequence>
<evidence type="ECO:0000313" key="2">
    <source>
        <dbReference type="EMBL" id="KAI1711533.1"/>
    </source>
</evidence>
<feature type="signal peptide" evidence="1">
    <location>
        <begin position="1"/>
        <end position="23"/>
    </location>
</feature>
<dbReference type="EMBL" id="JAKKPZ010000021">
    <property type="protein sequence ID" value="KAI1711533.1"/>
    <property type="molecule type" value="Genomic_DNA"/>
</dbReference>
<dbReference type="Proteomes" id="UP001201812">
    <property type="component" value="Unassembled WGS sequence"/>
</dbReference>
<reference evidence="2" key="1">
    <citation type="submission" date="2022-01" db="EMBL/GenBank/DDBJ databases">
        <title>Genome Sequence Resource for Two Populations of Ditylenchus destructor, the Migratory Endoparasitic Phytonematode.</title>
        <authorList>
            <person name="Zhang H."/>
            <person name="Lin R."/>
            <person name="Xie B."/>
        </authorList>
    </citation>
    <scope>NUCLEOTIDE SEQUENCE</scope>
    <source>
        <strain evidence="2">BazhouSP</strain>
    </source>
</reference>